<evidence type="ECO:0000256" key="7">
    <source>
        <dbReference type="RuleBase" id="RU363107"/>
    </source>
</evidence>
<feature type="transmembrane region" description="Helical" evidence="7">
    <location>
        <begin position="97"/>
        <end position="125"/>
    </location>
</feature>
<dbReference type="EMBL" id="JAVRJZ010000019">
    <property type="protein sequence ID" value="KAK2707284.1"/>
    <property type="molecule type" value="Genomic_DNA"/>
</dbReference>
<dbReference type="GO" id="GO:0008021">
    <property type="term" value="C:synaptic vesicle"/>
    <property type="evidence" value="ECO:0007669"/>
    <property type="project" value="UniProtKB-SubCell"/>
</dbReference>
<comment type="similarity">
    <text evidence="3 7">Belongs to the PRA1 family.</text>
</comment>
<protein>
    <recommendedName>
        <fullName evidence="7">PRA1 family protein</fullName>
    </recommendedName>
</protein>
<sequence length="205" mass="22839">MKTVSSFLLKQQRKISYLKSLKTIFSDVFRKIHEMAEQRFKLQIPSPREAIGKARKNLKSWAVFFAPSNFKTAINIQQLSSRLITNIEHFQSNYLCVFLALTIFCILTSPLLLIAIAACLGGCYIMSKRSSENPLKIGSHVLTLPQQYAVVGVLSFPLFYIAGAGAAVFWILGASVFLIVLHAAFFDSDALKNPDESFATPIETV</sequence>
<dbReference type="Pfam" id="PF03208">
    <property type="entry name" value="PRA1"/>
    <property type="match status" value="1"/>
</dbReference>
<evidence type="ECO:0000313" key="9">
    <source>
        <dbReference type="Proteomes" id="UP001187531"/>
    </source>
</evidence>
<dbReference type="GO" id="GO:0005794">
    <property type="term" value="C:Golgi apparatus"/>
    <property type="evidence" value="ECO:0007669"/>
    <property type="project" value="TreeGrafter"/>
</dbReference>
<keyword evidence="6 7" id="KW-0472">Membrane</keyword>
<organism evidence="8 9">
    <name type="scientific">Artemia franciscana</name>
    <name type="common">Brine shrimp</name>
    <name type="synonym">Artemia sanfranciscana</name>
    <dbReference type="NCBI Taxonomy" id="6661"/>
    <lineage>
        <taxon>Eukaryota</taxon>
        <taxon>Metazoa</taxon>
        <taxon>Ecdysozoa</taxon>
        <taxon>Arthropoda</taxon>
        <taxon>Crustacea</taxon>
        <taxon>Branchiopoda</taxon>
        <taxon>Anostraca</taxon>
        <taxon>Artemiidae</taxon>
        <taxon>Artemia</taxon>
    </lineage>
</organism>
<evidence type="ECO:0000256" key="6">
    <source>
        <dbReference type="ARBA" id="ARBA00023136"/>
    </source>
</evidence>
<dbReference type="PANTHER" id="PTHR19317:SF0">
    <property type="entry name" value="PRENYLATED RAB ACCEPTOR PROTEIN 1"/>
    <property type="match status" value="1"/>
</dbReference>
<evidence type="ECO:0000256" key="3">
    <source>
        <dbReference type="ARBA" id="ARBA00006483"/>
    </source>
</evidence>
<keyword evidence="4 7" id="KW-0812">Transmembrane</keyword>
<reference evidence="8" key="1">
    <citation type="submission" date="2023-07" db="EMBL/GenBank/DDBJ databases">
        <title>Chromosome-level genome assembly of Artemia franciscana.</title>
        <authorList>
            <person name="Jo E."/>
        </authorList>
    </citation>
    <scope>NUCLEOTIDE SEQUENCE</scope>
    <source>
        <tissue evidence="8">Whole body</tissue>
    </source>
</reference>
<evidence type="ECO:0000256" key="4">
    <source>
        <dbReference type="ARBA" id="ARBA00022692"/>
    </source>
</evidence>
<keyword evidence="5 7" id="KW-1133">Transmembrane helix</keyword>
<evidence type="ECO:0000256" key="1">
    <source>
        <dbReference type="ARBA" id="ARBA00004141"/>
    </source>
</evidence>
<name>A0AA88HBG6_ARTSF</name>
<dbReference type="InterPro" id="IPR004895">
    <property type="entry name" value="Prenylated_rab_accept_PRA1"/>
</dbReference>
<keyword evidence="9" id="KW-1185">Reference proteome</keyword>
<dbReference type="AlphaFoldDB" id="A0AA88HBG6"/>
<comment type="subcellular location">
    <subcellularLocation>
        <location evidence="2">Cytoplasmic vesicle</location>
        <location evidence="2">Secretory vesicle</location>
        <location evidence="2">Synaptic vesicle</location>
    </subcellularLocation>
    <subcellularLocation>
        <location evidence="1 7">Membrane</location>
        <topology evidence="1 7">Multi-pass membrane protein</topology>
    </subcellularLocation>
</comment>
<dbReference type="GO" id="GO:0016020">
    <property type="term" value="C:membrane"/>
    <property type="evidence" value="ECO:0007669"/>
    <property type="project" value="UniProtKB-SubCell"/>
</dbReference>
<evidence type="ECO:0000256" key="5">
    <source>
        <dbReference type="ARBA" id="ARBA00022989"/>
    </source>
</evidence>
<dbReference type="PANTHER" id="PTHR19317">
    <property type="entry name" value="PRENYLATED RAB ACCEPTOR 1-RELATED"/>
    <property type="match status" value="1"/>
</dbReference>
<comment type="caution">
    <text evidence="8">The sequence shown here is derived from an EMBL/GenBank/DDBJ whole genome shotgun (WGS) entry which is preliminary data.</text>
</comment>
<accession>A0AA88HBG6</accession>
<feature type="transmembrane region" description="Helical" evidence="7">
    <location>
        <begin position="167"/>
        <end position="186"/>
    </location>
</feature>
<gene>
    <name evidence="8" type="ORF">QYM36_015094</name>
</gene>
<dbReference type="Proteomes" id="UP001187531">
    <property type="component" value="Unassembled WGS sequence"/>
</dbReference>
<proteinExistence type="inferred from homology"/>
<evidence type="ECO:0000256" key="2">
    <source>
        <dbReference type="ARBA" id="ARBA00004234"/>
    </source>
</evidence>
<evidence type="ECO:0000313" key="8">
    <source>
        <dbReference type="EMBL" id="KAK2707284.1"/>
    </source>
</evidence>